<evidence type="ECO:0000256" key="12">
    <source>
        <dbReference type="SAM" id="SignalP"/>
    </source>
</evidence>
<dbReference type="PANTHER" id="PTHR32552">
    <property type="entry name" value="FERRICHROME IRON RECEPTOR-RELATED"/>
    <property type="match status" value="1"/>
</dbReference>
<comment type="subcellular location">
    <subcellularLocation>
        <location evidence="1 10">Cell outer membrane</location>
        <topology evidence="1 10">Multi-pass membrane protein</topology>
    </subcellularLocation>
</comment>
<dbReference type="Proteomes" id="UP000033434">
    <property type="component" value="Unassembled WGS sequence"/>
</dbReference>
<dbReference type="SUPFAM" id="SSF56935">
    <property type="entry name" value="Porins"/>
    <property type="match status" value="1"/>
</dbReference>
<feature type="domain" description="TonB-dependent receptor-like beta-barrel" evidence="13">
    <location>
        <begin position="254"/>
        <end position="733"/>
    </location>
</feature>
<evidence type="ECO:0000256" key="2">
    <source>
        <dbReference type="ARBA" id="ARBA00009810"/>
    </source>
</evidence>
<evidence type="ECO:0000259" key="13">
    <source>
        <dbReference type="Pfam" id="PF00593"/>
    </source>
</evidence>
<dbReference type="PROSITE" id="PS52016">
    <property type="entry name" value="TONB_DEPENDENT_REC_3"/>
    <property type="match status" value="1"/>
</dbReference>
<feature type="domain" description="TonB-dependent receptor plug" evidence="14">
    <location>
        <begin position="77"/>
        <end position="175"/>
    </location>
</feature>
<evidence type="ECO:0000313" key="15">
    <source>
        <dbReference type="EMBL" id="KKE84372.1"/>
    </source>
</evidence>
<evidence type="ECO:0008006" key="17">
    <source>
        <dbReference type="Google" id="ProtNLM"/>
    </source>
</evidence>
<dbReference type="InterPro" id="IPR012910">
    <property type="entry name" value="Plug_dom"/>
</dbReference>
<name>A0A0F6ADT5_9GAMM</name>
<evidence type="ECO:0000256" key="3">
    <source>
        <dbReference type="ARBA" id="ARBA00022448"/>
    </source>
</evidence>
<keyword evidence="3 10" id="KW-0813">Transport</keyword>
<dbReference type="NCBIfam" id="TIGR01783">
    <property type="entry name" value="TonB-siderophor"/>
    <property type="match status" value="1"/>
</dbReference>
<dbReference type="InterPro" id="IPR039426">
    <property type="entry name" value="TonB-dep_rcpt-like"/>
</dbReference>
<protein>
    <recommendedName>
        <fullName evidence="17">TonB-denpendent receptor</fullName>
    </recommendedName>
</protein>
<evidence type="ECO:0000256" key="10">
    <source>
        <dbReference type="PROSITE-ProRule" id="PRU01360"/>
    </source>
</evidence>
<dbReference type="InterPro" id="IPR036942">
    <property type="entry name" value="Beta-barrel_TonB_sf"/>
</dbReference>
<dbReference type="Pfam" id="PF00593">
    <property type="entry name" value="TonB_dep_Rec_b-barrel"/>
    <property type="match status" value="1"/>
</dbReference>
<dbReference type="GO" id="GO:0015891">
    <property type="term" value="P:siderophore transport"/>
    <property type="evidence" value="ECO:0007669"/>
    <property type="project" value="InterPro"/>
</dbReference>
<feature type="signal peptide" evidence="12">
    <location>
        <begin position="1"/>
        <end position="36"/>
    </location>
</feature>
<evidence type="ECO:0000256" key="1">
    <source>
        <dbReference type="ARBA" id="ARBA00004571"/>
    </source>
</evidence>
<keyword evidence="5 10" id="KW-0812">Transmembrane</keyword>
<comment type="caution">
    <text evidence="15">The sequence shown here is derived from an EMBL/GenBank/DDBJ whole genome shotgun (WGS) entry which is preliminary data.</text>
</comment>
<dbReference type="GO" id="GO:0015344">
    <property type="term" value="F:siderophore uptake transmembrane transporter activity"/>
    <property type="evidence" value="ECO:0007669"/>
    <property type="project" value="TreeGrafter"/>
</dbReference>
<dbReference type="Pfam" id="PF07715">
    <property type="entry name" value="Plug"/>
    <property type="match status" value="1"/>
</dbReference>
<keyword evidence="4 10" id="KW-1134">Transmembrane beta strand</keyword>
<dbReference type="EMBL" id="AUXW01000137">
    <property type="protein sequence ID" value="KKE84372.1"/>
    <property type="molecule type" value="Genomic_DNA"/>
</dbReference>
<comment type="similarity">
    <text evidence="2 10 11">Belongs to the TonB-dependent receptor family.</text>
</comment>
<evidence type="ECO:0000256" key="5">
    <source>
        <dbReference type="ARBA" id="ARBA00022692"/>
    </source>
</evidence>
<keyword evidence="6 11" id="KW-0798">TonB box</keyword>
<dbReference type="InterPro" id="IPR037066">
    <property type="entry name" value="Plug_dom_sf"/>
</dbReference>
<dbReference type="GO" id="GO:0009279">
    <property type="term" value="C:cell outer membrane"/>
    <property type="evidence" value="ECO:0007669"/>
    <property type="project" value="UniProtKB-SubCell"/>
</dbReference>
<keyword evidence="12" id="KW-0732">Signal</keyword>
<dbReference type="Gene3D" id="2.40.170.20">
    <property type="entry name" value="TonB-dependent receptor, beta-barrel domain"/>
    <property type="match status" value="1"/>
</dbReference>
<keyword evidence="7 10" id="KW-0472">Membrane</keyword>
<evidence type="ECO:0000256" key="4">
    <source>
        <dbReference type="ARBA" id="ARBA00022452"/>
    </source>
</evidence>
<reference evidence="15 16" key="1">
    <citation type="journal article" date="2015" name="BMC Genomics">
        <title>Genome mining reveals unlocked bioactive potential of marine Gram-negative bacteria.</title>
        <authorList>
            <person name="Machado H."/>
            <person name="Sonnenschein E.C."/>
            <person name="Melchiorsen J."/>
            <person name="Gram L."/>
        </authorList>
    </citation>
    <scope>NUCLEOTIDE SEQUENCE [LARGE SCALE GENOMIC DNA]</scope>
    <source>
        <strain evidence="15 16">S4054</strain>
    </source>
</reference>
<evidence type="ECO:0000256" key="7">
    <source>
        <dbReference type="ARBA" id="ARBA00023136"/>
    </source>
</evidence>
<evidence type="ECO:0000256" key="11">
    <source>
        <dbReference type="RuleBase" id="RU003357"/>
    </source>
</evidence>
<feature type="chain" id="PRO_5002499242" description="TonB-denpendent receptor" evidence="12">
    <location>
        <begin position="37"/>
        <end position="765"/>
    </location>
</feature>
<dbReference type="PANTHER" id="PTHR32552:SF74">
    <property type="entry name" value="HYDROXAMATE SIDEROPHORE RECEPTOR FHUE"/>
    <property type="match status" value="1"/>
</dbReference>
<dbReference type="PATRIC" id="fig|1129367.4.peg.1577"/>
<dbReference type="RefSeq" id="WP_052960917.1">
    <property type="nucleotide sequence ID" value="NZ_AUXW01000137.1"/>
</dbReference>
<dbReference type="GO" id="GO:0038023">
    <property type="term" value="F:signaling receptor activity"/>
    <property type="evidence" value="ECO:0007669"/>
    <property type="project" value="InterPro"/>
</dbReference>
<organism evidence="15 16">
    <name type="scientific">Pseudoalteromonas luteoviolacea S4054</name>
    <dbReference type="NCBI Taxonomy" id="1129367"/>
    <lineage>
        <taxon>Bacteria</taxon>
        <taxon>Pseudomonadati</taxon>
        <taxon>Pseudomonadota</taxon>
        <taxon>Gammaproteobacteria</taxon>
        <taxon>Alteromonadales</taxon>
        <taxon>Pseudoalteromonadaceae</taxon>
        <taxon>Pseudoalteromonas</taxon>
    </lineage>
</organism>
<proteinExistence type="inferred from homology"/>
<accession>A0A0F6ADT5</accession>
<evidence type="ECO:0000256" key="8">
    <source>
        <dbReference type="ARBA" id="ARBA00023170"/>
    </source>
</evidence>
<gene>
    <name evidence="15" type="ORF">N479_09010</name>
</gene>
<evidence type="ECO:0000259" key="14">
    <source>
        <dbReference type="Pfam" id="PF07715"/>
    </source>
</evidence>
<evidence type="ECO:0000313" key="16">
    <source>
        <dbReference type="Proteomes" id="UP000033434"/>
    </source>
</evidence>
<dbReference type="CDD" id="cd01347">
    <property type="entry name" value="ligand_gated_channel"/>
    <property type="match status" value="1"/>
</dbReference>
<sequence>MDNSTLQSSNSRRNTLRLAPVTVALTAALTGSHAFAETIADDAQTANEIERIYVTASTTGNYSDAATKSATKMILSLKETPQSVSVITQQQLEDWKSVNIKDILQHTTGVYASSSRSLDRPFFVARGERINLVQVDGVQQFPGGRRSDVNGDAIAYERVEILRGANGLMTGVGSPTATVNLVRKRAISKELDGHVGVTTGRWNNNRVELDISTPLSSDGSIRGRVAAAHYDKDSFIDRYSQEKTSVYMTAEADITEATLFRVGYEYSDTESLGAMNSHATPYYFIDGSLMNLERGSTGLAANYSSWPLEENTIFASLNHGFDNGWQLNTIATYNTIEMEGGNLFFVWTNDFYAKDGSVNPEVGHGYNFVISDSKDTQKTFDINLQGGFDFLGREHDLIVGFNMFDRERIGYNKKDGQRDISIDNINYFNWTGDIERYSYQHIDTANYITNHESNGFYVATRLSLTDNLKSIIGVRQTNWEVVEHRTNRKTQQLAHNIKGSYEVRNELTPYAGLIYDLNDEFSLYASYTDAFEPQNAYDKNDNLQAPIIGESIEAGLKAEIGLLNFSFAVFESNRNNVAKADPAYAQQQTPNGNTVTMLIDETQTSGFELELSGEVHPGFNVYAGYSYARSEDEHGSQLNTEVPEQLLNIYTTYQPTDLIEDLTIGFGVNWKDSYWVKSSRPSGNFDYGLNRWDEVSPIEVDEIRTHGSITLFNLMARYDITDNLSVSLNIDNVFDKKYYDAISTSQGRVNWGEPRNWKLSARYSF</sequence>
<dbReference type="AlphaFoldDB" id="A0A0F6ADT5"/>
<keyword evidence="8" id="KW-0675">Receptor</keyword>
<evidence type="ECO:0000256" key="6">
    <source>
        <dbReference type="ARBA" id="ARBA00023077"/>
    </source>
</evidence>
<dbReference type="InterPro" id="IPR000531">
    <property type="entry name" value="Beta-barrel_TonB"/>
</dbReference>
<dbReference type="InterPro" id="IPR010105">
    <property type="entry name" value="TonB_sidphr_rcpt"/>
</dbReference>
<evidence type="ECO:0000256" key="9">
    <source>
        <dbReference type="ARBA" id="ARBA00023237"/>
    </source>
</evidence>
<keyword evidence="9 10" id="KW-0998">Cell outer membrane</keyword>
<dbReference type="Gene3D" id="2.170.130.10">
    <property type="entry name" value="TonB-dependent receptor, plug domain"/>
    <property type="match status" value="1"/>
</dbReference>